<evidence type="ECO:0000259" key="1">
    <source>
        <dbReference type="Pfam" id="PF13739"/>
    </source>
</evidence>
<name>A0ABY5T2Y4_9SPHN</name>
<protein>
    <submittedName>
        <fullName evidence="2">DUF4163 domain-containing protein</fullName>
    </submittedName>
</protein>
<organism evidence="2 3">
    <name type="scientific">Qipengyuania spongiae</name>
    <dbReference type="NCBI Taxonomy" id="2909673"/>
    <lineage>
        <taxon>Bacteria</taxon>
        <taxon>Pseudomonadati</taxon>
        <taxon>Pseudomonadota</taxon>
        <taxon>Alphaproteobacteria</taxon>
        <taxon>Sphingomonadales</taxon>
        <taxon>Erythrobacteraceae</taxon>
        <taxon>Qipengyuania</taxon>
    </lineage>
</organism>
<sequence length="273" mass="29521">MRTRLFLITALLSSAACSSPDDMKSMVGVEREATSGQAAPSSQQAEPVEFIDNTGEGVTERMFSYSWPAEVSAIEPLAASLAAERDKALAEQKEDYEAALAESPEDCEPCRTRSAETEWKVVANLPRFLSLNADFSNYTGGAHGNHGTRSLVWDREAGQRLDPTAMFRSPAALYGAISRRYCVALNAEREKRRGEPVDPNDEYFGGCPAIDELSVLLGSSDGRTFDRIGLIADPYVAGAYAEGSYEITLPINAAVIDAAKPEYASAFSLGTRK</sequence>
<proteinExistence type="predicted"/>
<dbReference type="PROSITE" id="PS51257">
    <property type="entry name" value="PROKAR_LIPOPROTEIN"/>
    <property type="match status" value="1"/>
</dbReference>
<dbReference type="Gene3D" id="3.30.565.40">
    <property type="entry name" value="Fervidobacterium nodosum Rt17-B1 like"/>
    <property type="match status" value="1"/>
</dbReference>
<feature type="domain" description="Deacetylase PdaC" evidence="1">
    <location>
        <begin position="63"/>
        <end position="145"/>
    </location>
</feature>
<gene>
    <name evidence="2" type="ORF">L1F33_05850</name>
</gene>
<dbReference type="RefSeq" id="WP_265560787.1">
    <property type="nucleotide sequence ID" value="NZ_CP092471.1"/>
</dbReference>
<dbReference type="InterPro" id="IPR025303">
    <property type="entry name" value="PdaC"/>
</dbReference>
<dbReference type="Proteomes" id="UP001065265">
    <property type="component" value="Chromosome"/>
</dbReference>
<dbReference type="EMBL" id="CP092471">
    <property type="protein sequence ID" value="UVI40466.1"/>
    <property type="molecule type" value="Genomic_DNA"/>
</dbReference>
<accession>A0ABY5T2Y4</accession>
<reference evidence="2" key="1">
    <citation type="submission" date="2022-02" db="EMBL/GenBank/DDBJ databases">
        <title>Qipengyuania spongiae sp. nov., isolated from marine sponge.</title>
        <authorList>
            <person name="Li Z."/>
            <person name="Zhang M."/>
        </authorList>
    </citation>
    <scope>NUCLEOTIDE SEQUENCE</scope>
    <source>
        <strain evidence="2">PHS-Z21</strain>
    </source>
</reference>
<evidence type="ECO:0000313" key="3">
    <source>
        <dbReference type="Proteomes" id="UP001065265"/>
    </source>
</evidence>
<dbReference type="Pfam" id="PF13739">
    <property type="entry name" value="PdaC"/>
    <property type="match status" value="1"/>
</dbReference>
<evidence type="ECO:0000313" key="2">
    <source>
        <dbReference type="EMBL" id="UVI40466.1"/>
    </source>
</evidence>
<keyword evidence="3" id="KW-1185">Reference proteome</keyword>